<evidence type="ECO:0000313" key="1">
    <source>
        <dbReference type="EMBL" id="SET61647.1"/>
    </source>
</evidence>
<name>A0ABY1C3R3_9FIRM</name>
<keyword evidence="2" id="KW-1185">Reference proteome</keyword>
<evidence type="ECO:0000313" key="2">
    <source>
        <dbReference type="Proteomes" id="UP000198970"/>
    </source>
</evidence>
<evidence type="ECO:0008006" key="3">
    <source>
        <dbReference type="Google" id="ProtNLM"/>
    </source>
</evidence>
<dbReference type="Proteomes" id="UP000198970">
    <property type="component" value="Chromosome I"/>
</dbReference>
<sequence>MRNMVLMILDVQNALIQAYPYYEQNVIDNMNKRIACICQTATRYRDSMGNKALYEHGASERIGSPEPV</sequence>
<gene>
    <name evidence="1" type="ORF">SAMN02745906_0693</name>
</gene>
<reference evidence="1 2" key="1">
    <citation type="submission" date="2016-10" db="EMBL/GenBank/DDBJ databases">
        <authorList>
            <person name="Varghese N."/>
            <person name="Submissions S."/>
        </authorList>
    </citation>
    <scope>NUCLEOTIDE SEQUENCE [LARGE SCALE GENOMIC DNA]</scope>
    <source>
        <strain evidence="1 2">ATCC 19403</strain>
    </source>
</reference>
<proteinExistence type="predicted"/>
<protein>
    <recommendedName>
        <fullName evidence="3">Isochorismatase family protein</fullName>
    </recommendedName>
</protein>
<organism evidence="1 2">
    <name type="scientific">Lacrimispora sphenoides JCM 1415</name>
    <dbReference type="NCBI Taxonomy" id="1297793"/>
    <lineage>
        <taxon>Bacteria</taxon>
        <taxon>Bacillati</taxon>
        <taxon>Bacillota</taxon>
        <taxon>Clostridia</taxon>
        <taxon>Lachnospirales</taxon>
        <taxon>Lachnospiraceae</taxon>
        <taxon>Lacrimispora</taxon>
    </lineage>
</organism>
<dbReference type="RefSeq" id="WP_054789382.1">
    <property type="nucleotide sequence ID" value="NZ_LT630003.1"/>
</dbReference>
<accession>A0ABY1C3R3</accession>
<dbReference type="EMBL" id="LT630003">
    <property type="protein sequence ID" value="SET61647.1"/>
    <property type="molecule type" value="Genomic_DNA"/>
</dbReference>